<dbReference type="InterPro" id="IPR019337">
    <property type="entry name" value="Telomere_length_regulation_dom"/>
</dbReference>
<feature type="compositionally biased region" description="Acidic residues" evidence="2">
    <location>
        <begin position="562"/>
        <end position="596"/>
    </location>
</feature>
<feature type="domain" description="Telomere length regulation protein conserved" evidence="3">
    <location>
        <begin position="607"/>
        <end position="718"/>
    </location>
</feature>
<dbReference type="Gene3D" id="1.25.40.720">
    <property type="entry name" value="Telomere length regulation protein 2, C-terminal domain"/>
    <property type="match status" value="2"/>
</dbReference>
<proteinExistence type="inferred from homology"/>
<dbReference type="AlphaFoldDB" id="A0AAI9TPA4"/>
<dbReference type="Pfam" id="PF10193">
    <property type="entry name" value="Telomere_reg-2"/>
    <property type="match status" value="1"/>
</dbReference>
<evidence type="ECO:0000313" key="4">
    <source>
        <dbReference type="EMBL" id="KAJ9490505.1"/>
    </source>
</evidence>
<dbReference type="GO" id="GO:0042162">
    <property type="term" value="F:telomeric DNA binding"/>
    <property type="evidence" value="ECO:0007669"/>
    <property type="project" value="TreeGrafter"/>
</dbReference>
<evidence type="ECO:0000259" key="3">
    <source>
        <dbReference type="Pfam" id="PF10193"/>
    </source>
</evidence>
<reference evidence="4" key="1">
    <citation type="submission" date="2015-06" db="EMBL/GenBank/DDBJ databases">
        <authorList>
            <person name="Nguyen H."/>
        </authorList>
    </citation>
    <scope>NUCLEOTIDE SEQUENCE</scope>
    <source>
        <strain evidence="4">DAOM 180753</strain>
    </source>
</reference>
<name>A0AAI9TPA4_PENTH</name>
<keyword evidence="5" id="KW-1185">Reference proteome</keyword>
<dbReference type="InterPro" id="IPR051970">
    <property type="entry name" value="TEL2_Regulation"/>
</dbReference>
<dbReference type="Proteomes" id="UP001227192">
    <property type="component" value="Unassembled WGS sequence"/>
</dbReference>
<protein>
    <recommendedName>
        <fullName evidence="3">Telomere length regulation protein conserved domain-containing protein</fullName>
    </recommendedName>
</protein>
<dbReference type="FunFam" id="1.25.40.720:FF:000004">
    <property type="entry name" value="WGS project CABT00000000 data, contig 2.6"/>
    <property type="match status" value="1"/>
</dbReference>
<sequence length="1006" mass="110332">MEGLLTAVKTVKRDSDALVTPAVESLHADSPAKNDFDPEHLSSRHMIDLLKTNPDREQLSAILAALDPFTKSNTTKDFDLRIASPITAQILQLLVGTTIPNHWASLDAKDSKGKDAKARAALLRCLSSVAGLGSLVAQLRPLINAARASAQQVQGSSSQLGIRDLLAVLAALLEPKDFLFRLSSDTSVIYDNKTRQQITWRELVSLVAAGKVLSTAAEALTVVDESKSVSSISWVGNGSRYASWLGRNISHMAARLATGNESDWASVALLTGRALSLGYTDQVVKEIYSDLLIRQSSPAHFGILLDHLRRTEQLAFLEAIFRDIQRTHFSDDLSGTMGQSIAPSEPIRGVAALISTILSSRPDLESQVVEWLSKSQGDSINTLGLRRAILATCSNRGDMLKSLLMRSLEQFGDKFSIKHVPNVIQNATAQVILLAAGHLYRLDQAQVKEVGRSAAYLNAVSNRLAASSNRARLLGMIVGTGISELIEEPDKVLKFDLEEMRSEEAVWYSRLTKVPDGVGSPESIKALQEALPANPEQVRSKPAQKPKAQSSRHHTSKIVAIEEVEDSDEDEEEEEDDDLIPYEKPDDDAYDSDDDPTLIQRNKPTPPVYIRDLIPSLRDTENVERYHLAITTAPSLIRRKIGFGTELAEQVEELALTIVGLQNDNNHPSFHESRLQSMIALIVSEPFKMGRWFTAIYFDGDISQVQRSAVLTALGLSARELAGNGEDDAKALRLPTTGDTSFPSKRLSPALEAMYSGTNESPIATLTREMSRTSLEPLAANAADTMTGPNALKVRTFSSRMDVEKKRQQRNTKRQNSTTKDLHKVLAEGFFFPLQGRFEITMLQFSSSTSSYNPFFIPHLLTLFLQTLSLILSTTGPHTPFLPALTHETLSLLLPLHTASTSSEPTVTAALLSLFLAIVDLNIASGSNGEQRLVTEYATQVIELREWASQVFDRTPPSAARTDPSSAVTDPQEQIRTLSAGVMVRLGEVIERYQGRLMGVHSGFNY</sequence>
<dbReference type="PANTHER" id="PTHR15830">
    <property type="entry name" value="TELOMERE LENGTH REGULATION PROTEIN TEL2 FAMILY MEMBER"/>
    <property type="match status" value="1"/>
</dbReference>
<organism evidence="4 5">
    <name type="scientific">Penicillium thymicola</name>
    <dbReference type="NCBI Taxonomy" id="293382"/>
    <lineage>
        <taxon>Eukaryota</taxon>
        <taxon>Fungi</taxon>
        <taxon>Dikarya</taxon>
        <taxon>Ascomycota</taxon>
        <taxon>Pezizomycotina</taxon>
        <taxon>Eurotiomycetes</taxon>
        <taxon>Eurotiomycetidae</taxon>
        <taxon>Eurotiales</taxon>
        <taxon>Aspergillaceae</taxon>
        <taxon>Penicillium</taxon>
    </lineage>
</organism>
<comment type="similarity">
    <text evidence="1">Belongs to the TEL2 family.</text>
</comment>
<reference evidence="4" key="2">
    <citation type="journal article" date="2016" name="Fungal Biol.">
        <title>Ochratoxin A production by Penicillium thymicola.</title>
        <authorList>
            <person name="Nguyen H.D.T."/>
            <person name="McMullin D.R."/>
            <person name="Ponomareva E."/>
            <person name="Riley R."/>
            <person name="Pomraning K.R."/>
            <person name="Baker S.E."/>
            <person name="Seifert K.A."/>
        </authorList>
    </citation>
    <scope>NUCLEOTIDE SEQUENCE</scope>
    <source>
        <strain evidence="4">DAOM 180753</strain>
    </source>
</reference>
<gene>
    <name evidence="4" type="ORF">VN97_g2763</name>
</gene>
<evidence type="ECO:0000256" key="1">
    <source>
        <dbReference type="ARBA" id="ARBA00006133"/>
    </source>
</evidence>
<evidence type="ECO:0000256" key="2">
    <source>
        <dbReference type="SAM" id="MobiDB-lite"/>
    </source>
</evidence>
<feature type="region of interest" description="Disordered" evidence="2">
    <location>
        <begin position="800"/>
        <end position="819"/>
    </location>
</feature>
<comment type="caution">
    <text evidence="4">The sequence shown here is derived from an EMBL/GenBank/DDBJ whole genome shotgun (WGS) entry which is preliminary data.</text>
</comment>
<feature type="region of interest" description="Disordered" evidence="2">
    <location>
        <begin position="531"/>
        <end position="604"/>
    </location>
</feature>
<evidence type="ECO:0000313" key="5">
    <source>
        <dbReference type="Proteomes" id="UP001227192"/>
    </source>
</evidence>
<accession>A0AAI9TPA4</accession>
<dbReference type="GO" id="GO:0051083">
    <property type="term" value="P:'de novo' cotranslational protein folding"/>
    <property type="evidence" value="ECO:0007669"/>
    <property type="project" value="TreeGrafter"/>
</dbReference>
<dbReference type="GO" id="GO:0051879">
    <property type="term" value="F:Hsp90 protein binding"/>
    <property type="evidence" value="ECO:0007669"/>
    <property type="project" value="TreeGrafter"/>
</dbReference>
<dbReference type="PANTHER" id="PTHR15830:SF10">
    <property type="entry name" value="TELOMERE LENGTH REGULATION PROTEIN TEL2 HOMOLOG"/>
    <property type="match status" value="1"/>
</dbReference>
<dbReference type="InterPro" id="IPR038528">
    <property type="entry name" value="TEL2_C_sf"/>
</dbReference>
<dbReference type="EMBL" id="LACB01000055">
    <property type="protein sequence ID" value="KAJ9490505.1"/>
    <property type="molecule type" value="Genomic_DNA"/>
</dbReference>
<dbReference type="GO" id="GO:0005829">
    <property type="term" value="C:cytosol"/>
    <property type="evidence" value="ECO:0007669"/>
    <property type="project" value="TreeGrafter"/>
</dbReference>